<dbReference type="GO" id="GO:0016757">
    <property type="term" value="F:glycosyltransferase activity"/>
    <property type="evidence" value="ECO:0007669"/>
    <property type="project" value="InterPro"/>
</dbReference>
<organism evidence="2 3">
    <name type="scientific">Chelonobacter oris</name>
    <dbReference type="NCBI Taxonomy" id="505317"/>
    <lineage>
        <taxon>Bacteria</taxon>
        <taxon>Pseudomonadati</taxon>
        <taxon>Pseudomonadota</taxon>
        <taxon>Gammaproteobacteria</taxon>
        <taxon>Pasteurellales</taxon>
        <taxon>Pasteurellaceae</taxon>
        <taxon>Chelonobacter</taxon>
    </lineage>
</organism>
<dbReference type="PANTHER" id="PTHR12526:SF630">
    <property type="entry name" value="GLYCOSYLTRANSFERASE"/>
    <property type="match status" value="1"/>
</dbReference>
<name>A0A0A3AT72_9PAST</name>
<accession>A0A0A3AT72</accession>
<evidence type="ECO:0000313" key="2">
    <source>
        <dbReference type="EMBL" id="KGQ70977.1"/>
    </source>
</evidence>
<protein>
    <recommendedName>
        <fullName evidence="1">Glycosyl transferase family 1 domain-containing protein</fullName>
    </recommendedName>
</protein>
<evidence type="ECO:0000313" key="3">
    <source>
        <dbReference type="Proteomes" id="UP000030380"/>
    </source>
</evidence>
<dbReference type="GO" id="GO:1901135">
    <property type="term" value="P:carbohydrate derivative metabolic process"/>
    <property type="evidence" value="ECO:0007669"/>
    <property type="project" value="UniProtKB-ARBA"/>
</dbReference>
<dbReference type="PANTHER" id="PTHR12526">
    <property type="entry name" value="GLYCOSYLTRANSFERASE"/>
    <property type="match status" value="1"/>
</dbReference>
<dbReference type="Pfam" id="PF00534">
    <property type="entry name" value="Glycos_transf_1"/>
    <property type="match status" value="1"/>
</dbReference>
<dbReference type="Proteomes" id="UP000030380">
    <property type="component" value="Unassembled WGS sequence"/>
</dbReference>
<comment type="caution">
    <text evidence="2">The sequence shown here is derived from an EMBL/GenBank/DDBJ whole genome shotgun (WGS) entry which is preliminary data.</text>
</comment>
<dbReference type="InterPro" id="IPR001296">
    <property type="entry name" value="Glyco_trans_1"/>
</dbReference>
<dbReference type="OrthoDB" id="9768937at2"/>
<reference evidence="2 3" key="1">
    <citation type="submission" date="2014-11" db="EMBL/GenBank/DDBJ databases">
        <title>Draft genome sequence of Chelonobacter oris 1662T, associated with respiratory disease in Hermann's Tortoises.</title>
        <authorList>
            <person name="Kudirkiene E."/>
            <person name="Hansen M.J."/>
            <person name="Bojesen A.M."/>
        </authorList>
    </citation>
    <scope>NUCLEOTIDE SEQUENCE [LARGE SCALE GENOMIC DNA]</scope>
    <source>
        <strain evidence="2 3">1662</strain>
    </source>
</reference>
<dbReference type="EMBL" id="JSUM01000003">
    <property type="protein sequence ID" value="KGQ70977.1"/>
    <property type="molecule type" value="Genomic_DNA"/>
</dbReference>
<dbReference type="SUPFAM" id="SSF53756">
    <property type="entry name" value="UDP-Glycosyltransferase/glycogen phosphorylase"/>
    <property type="match status" value="1"/>
</dbReference>
<evidence type="ECO:0000259" key="1">
    <source>
        <dbReference type="Pfam" id="PF00534"/>
    </source>
</evidence>
<feature type="domain" description="Glycosyl transferase family 1" evidence="1">
    <location>
        <begin position="446"/>
        <end position="554"/>
    </location>
</feature>
<gene>
    <name evidence="2" type="ORF">OA57_01640</name>
</gene>
<dbReference type="Gene3D" id="3.40.50.2000">
    <property type="entry name" value="Glycogen Phosphorylase B"/>
    <property type="match status" value="1"/>
</dbReference>
<proteinExistence type="predicted"/>
<dbReference type="AlphaFoldDB" id="A0A0A3AT72"/>
<sequence>MKKIIYINGVISKDYRSNLFSLFSKEITNNMEISSSFIGLDNNIFPIFTNVGKFEFDILNKKKISKYGLILDSDNLNNLDKISYDFILGADFCYIFGVIDKELNKDIATLLENVNNSYAYDGLIPNFSNKSLIDRKNNILTDFSSLPDLYEELIKNKITPLRKEIIVISSIKDVSLDFWKNRFSELNLELIFIQATNDIYKELLLTYKDGFFTINNKVRLDACLVDEPSSLCVNELLDNIQLFTSNLEIKKNNIINIICYKPSYLFKDLVERFVNIGCVHSDFPIENADAYIWMRPQEIWHIEYLINNQSHAEISKMYEQDFKSKNLYLKFDEIKKRSVAIHHGTCFEPLYQFDYMNLARSLATVGMVVGVCEFEECYGPSLPIANKNNYKFVPIGYDHTIFIKDLVKKTDKKPKNKLKIGFVGRAYGTTDRALLKKSKMAEPKGYRKGGDYLFDIASRLKLYNFDFELHILGQNWEYLVDELERCNIDVVYYARDKNITYKEYPKVYSQLDALLITARCEGGPVSAIEALSLGVPVISTDVGVVKFLEQHFKKDNLFGCATYMYDKKWHIADIPKAIQLIDELYSLEISMSDRIRIRNKVENFTTDSWVESIYTEAKGID</sequence>
<keyword evidence="3" id="KW-1185">Reference proteome</keyword>
<dbReference type="RefSeq" id="WP_034612630.1">
    <property type="nucleotide sequence ID" value="NZ_JSUM01000003.1"/>
</dbReference>
<dbReference type="STRING" id="505317.OA57_01640"/>